<feature type="compositionally biased region" description="Polar residues" evidence="4">
    <location>
        <begin position="57"/>
        <end position="66"/>
    </location>
</feature>
<evidence type="ECO:0000313" key="6">
    <source>
        <dbReference type="Proteomes" id="UP001443914"/>
    </source>
</evidence>
<feature type="coiled-coil region" evidence="3">
    <location>
        <begin position="371"/>
        <end position="576"/>
    </location>
</feature>
<name>A0AAW1HEL4_SAPOF</name>
<feature type="compositionally biased region" description="Polar residues" evidence="4">
    <location>
        <begin position="1"/>
        <end position="12"/>
    </location>
</feature>
<gene>
    <name evidence="5" type="ORF">RND81_12G233600</name>
</gene>
<feature type="region of interest" description="Disordered" evidence="4">
    <location>
        <begin position="635"/>
        <end position="732"/>
    </location>
</feature>
<feature type="compositionally biased region" description="Basic and acidic residues" evidence="4">
    <location>
        <begin position="668"/>
        <end position="715"/>
    </location>
</feature>
<dbReference type="InterPro" id="IPR008545">
    <property type="entry name" value="Web"/>
</dbReference>
<dbReference type="EMBL" id="JBDFQZ010000012">
    <property type="protein sequence ID" value="KAK9674454.1"/>
    <property type="molecule type" value="Genomic_DNA"/>
</dbReference>
<keyword evidence="6" id="KW-1185">Reference proteome</keyword>
<feature type="region of interest" description="Disordered" evidence="4">
    <location>
        <begin position="1"/>
        <end position="69"/>
    </location>
</feature>
<evidence type="ECO:0000256" key="3">
    <source>
        <dbReference type="SAM" id="Coils"/>
    </source>
</evidence>
<comment type="similarity">
    <text evidence="1">Belongs to the WEB family.</text>
</comment>
<feature type="region of interest" description="Disordered" evidence="4">
    <location>
        <begin position="762"/>
        <end position="800"/>
    </location>
</feature>
<feature type="compositionally biased region" description="Basic and acidic residues" evidence="4">
    <location>
        <begin position="26"/>
        <end position="40"/>
    </location>
</feature>
<reference evidence="5" key="1">
    <citation type="submission" date="2024-03" db="EMBL/GenBank/DDBJ databases">
        <title>WGS assembly of Saponaria officinalis var. Norfolk2.</title>
        <authorList>
            <person name="Jenkins J."/>
            <person name="Shu S."/>
            <person name="Grimwood J."/>
            <person name="Barry K."/>
            <person name="Goodstein D."/>
            <person name="Schmutz J."/>
            <person name="Leebens-Mack J."/>
            <person name="Osbourn A."/>
        </authorList>
    </citation>
    <scope>NUCLEOTIDE SEQUENCE [LARGE SCALE GENOMIC DNA]</scope>
    <source>
        <strain evidence="5">JIC</strain>
    </source>
</reference>
<feature type="compositionally biased region" description="Polar residues" evidence="4">
    <location>
        <begin position="716"/>
        <end position="732"/>
    </location>
</feature>
<evidence type="ECO:0000313" key="5">
    <source>
        <dbReference type="EMBL" id="KAK9674454.1"/>
    </source>
</evidence>
<sequence length="823" mass="91211">MGTEIEVQQVSIAQFEEEPCTNSSSEKSDTRNGVKEHENSVDEQSVVIVEDSKSHSDAPSNGSLNTHFDADSATEASVLDAAKDGEISVQRDIFVQRDISATEASVHDAAKEGEISVHRDTATSVKDARGAVGSGDPVSPSNLTSEYDLNRILIDTTAPFESVKEAVSKFGGIVDWKAHKVQTVQRRKIIEKELQKVQQEIPLYKEQSEIAEQSKIQMLIDLENTKRLIEDLKLNLDRAQTEERQAKQDSELAHLRVEEMEQGIAHEASVAAKTQLEVAKARHEAAIADLESVKDELQKIRKEYETLLIEKNDAEKKAEEAVIASKVVEKTVEELTIELISTKELLQSAHAAHLEAEEHRVGVVMAMDQEKLACETQLRRAEDDLAKLNKQIESAMELKSKLNTASTLLADLKAELAAYMESKISGVDTVENGDGTRSEVRSVVAAANKELKDVKLNIGKATDEVNCLKVATTSLKTELEKEKSELANLRQREGMASIAVSSLEAELERIKSEIAVVLRKEKEARERMTELPKQLQHASREAEEAKSAVELAREELRKAKEEAEQAKAGANMMESRFLAARKEIDAARASERLAVAAIKALQESESSETVNDDEDSPSGVTLSLEEYYALSKRAHEAEEEANMKVADAMSQIEAAKDSESRSLTQLEDANREVEERREALRIAMEKAEKAKEGKLGVEQELRKWREENEQRRKTENSINSPRKSGSQVSDSSLYEQGIKIEKVVDSNSSSVPFGQGLGLKNLEQIANPTGSSQQSTTPKSDDESVNSPKATFGQSNTMKKKKRSLFPRFFMFLARRKPSSKNS</sequence>
<evidence type="ECO:0000256" key="4">
    <source>
        <dbReference type="SAM" id="MobiDB-lite"/>
    </source>
</evidence>
<protein>
    <recommendedName>
        <fullName evidence="7">Protein WEAK CHLOROPLAST MOVEMENT UNDER BLUE LIGHT 1-like</fullName>
    </recommendedName>
</protein>
<dbReference type="PANTHER" id="PTHR32054:SF31">
    <property type="entry name" value="PROTEIN WEAK CHLOROPLAST MOVEMENT UNDER BLUE LIGHT 1"/>
    <property type="match status" value="1"/>
</dbReference>
<dbReference type="GO" id="GO:0009903">
    <property type="term" value="P:chloroplast avoidance movement"/>
    <property type="evidence" value="ECO:0007669"/>
    <property type="project" value="TreeGrafter"/>
</dbReference>
<dbReference type="Proteomes" id="UP001443914">
    <property type="component" value="Unassembled WGS sequence"/>
</dbReference>
<dbReference type="PANTHER" id="PTHR32054">
    <property type="entry name" value="HEAVY CHAIN, PUTATIVE, EXPRESSED-RELATED-RELATED"/>
    <property type="match status" value="1"/>
</dbReference>
<evidence type="ECO:0000256" key="2">
    <source>
        <dbReference type="ARBA" id="ARBA00023054"/>
    </source>
</evidence>
<comment type="caution">
    <text evidence="5">The sequence shown here is derived from an EMBL/GenBank/DDBJ whole genome shotgun (WGS) entry which is preliminary data.</text>
</comment>
<feature type="coiled-coil region" evidence="3">
    <location>
        <begin position="273"/>
        <end position="324"/>
    </location>
</feature>
<proteinExistence type="inferred from homology"/>
<organism evidence="5 6">
    <name type="scientific">Saponaria officinalis</name>
    <name type="common">Common soapwort</name>
    <name type="synonym">Lychnis saponaria</name>
    <dbReference type="NCBI Taxonomy" id="3572"/>
    <lineage>
        <taxon>Eukaryota</taxon>
        <taxon>Viridiplantae</taxon>
        <taxon>Streptophyta</taxon>
        <taxon>Embryophyta</taxon>
        <taxon>Tracheophyta</taxon>
        <taxon>Spermatophyta</taxon>
        <taxon>Magnoliopsida</taxon>
        <taxon>eudicotyledons</taxon>
        <taxon>Gunneridae</taxon>
        <taxon>Pentapetalae</taxon>
        <taxon>Caryophyllales</taxon>
        <taxon>Caryophyllaceae</taxon>
        <taxon>Caryophylleae</taxon>
        <taxon>Saponaria</taxon>
    </lineage>
</organism>
<dbReference type="GO" id="GO:0005829">
    <property type="term" value="C:cytosol"/>
    <property type="evidence" value="ECO:0007669"/>
    <property type="project" value="TreeGrafter"/>
</dbReference>
<dbReference type="Pfam" id="PF05701">
    <property type="entry name" value="WEMBL"/>
    <property type="match status" value="1"/>
</dbReference>
<feature type="compositionally biased region" description="Polar residues" evidence="4">
    <location>
        <begin position="764"/>
        <end position="778"/>
    </location>
</feature>
<dbReference type="AlphaFoldDB" id="A0AAW1HEL4"/>
<dbReference type="GO" id="GO:0009904">
    <property type="term" value="P:chloroplast accumulation movement"/>
    <property type="evidence" value="ECO:0007669"/>
    <property type="project" value="TreeGrafter"/>
</dbReference>
<evidence type="ECO:0008006" key="7">
    <source>
        <dbReference type="Google" id="ProtNLM"/>
    </source>
</evidence>
<feature type="compositionally biased region" description="Polar residues" evidence="4">
    <location>
        <begin position="785"/>
        <end position="797"/>
    </location>
</feature>
<feature type="coiled-coil region" evidence="3">
    <location>
        <begin position="180"/>
        <end position="249"/>
    </location>
</feature>
<accession>A0AAW1HEL4</accession>
<evidence type="ECO:0000256" key="1">
    <source>
        <dbReference type="ARBA" id="ARBA00005485"/>
    </source>
</evidence>
<keyword evidence="2 3" id="KW-0175">Coiled coil</keyword>
<feature type="region of interest" description="Disordered" evidence="4">
    <location>
        <begin position="601"/>
        <end position="622"/>
    </location>
</feature>